<dbReference type="Pfam" id="PF02962">
    <property type="entry name" value="CHMI"/>
    <property type="match status" value="1"/>
</dbReference>
<dbReference type="Proteomes" id="UP001060919">
    <property type="component" value="Chromosome"/>
</dbReference>
<dbReference type="InterPro" id="IPR004220">
    <property type="entry name" value="5-COMe_2-OHmuconate_Isoase"/>
</dbReference>
<dbReference type="AlphaFoldDB" id="A0A915Y9U0"/>
<dbReference type="RefSeq" id="WP_264790802.1">
    <property type="nucleotide sequence ID" value="NZ_AP026867.1"/>
</dbReference>
<proteinExistence type="predicted"/>
<dbReference type="InterPro" id="IPR014347">
    <property type="entry name" value="Tautomerase/MIF_sf"/>
</dbReference>
<dbReference type="Gene3D" id="3.30.429.10">
    <property type="entry name" value="Macrophage Migration Inhibitory Factor"/>
    <property type="match status" value="1"/>
</dbReference>
<accession>A0A915Y9U0</accession>
<organism evidence="1 2">
    <name type="scientific">Aureispira anguillae</name>
    <dbReference type="NCBI Taxonomy" id="2864201"/>
    <lineage>
        <taxon>Bacteria</taxon>
        <taxon>Pseudomonadati</taxon>
        <taxon>Bacteroidota</taxon>
        <taxon>Saprospiria</taxon>
        <taxon>Saprospirales</taxon>
        <taxon>Saprospiraceae</taxon>
        <taxon>Aureispira</taxon>
    </lineage>
</organism>
<dbReference type="CDD" id="cd00580">
    <property type="entry name" value="CHMI"/>
    <property type="match status" value="1"/>
</dbReference>
<dbReference type="SUPFAM" id="SSF55331">
    <property type="entry name" value="Tautomerase/MIF"/>
    <property type="match status" value="1"/>
</dbReference>
<dbReference type="PANTHER" id="PTHR37950">
    <property type="entry name" value="4-HYDROXYPHENYLACETATE CATABOLISM PROTEIN"/>
    <property type="match status" value="1"/>
</dbReference>
<protein>
    <submittedName>
        <fullName evidence="1">5-carboxymethyl-2-hydroxymuconate Delta-isomerase</fullName>
    </submittedName>
</protein>
<evidence type="ECO:0000313" key="1">
    <source>
        <dbReference type="EMBL" id="BDS09404.1"/>
    </source>
</evidence>
<dbReference type="PANTHER" id="PTHR37950:SF1">
    <property type="entry name" value="4-HYDROXYPHENYLACETATE CATABOLISM PROTEIN"/>
    <property type="match status" value="1"/>
</dbReference>
<dbReference type="GO" id="GO:0008704">
    <property type="term" value="F:5-carboxymethyl-2-hydroxymuconate delta-isomerase activity"/>
    <property type="evidence" value="ECO:0007669"/>
    <property type="project" value="InterPro"/>
</dbReference>
<gene>
    <name evidence="1" type="ORF">AsAng_0001020</name>
</gene>
<reference evidence="1" key="1">
    <citation type="submission" date="2022-09" db="EMBL/GenBank/DDBJ databases">
        <title>Aureispira anguillicida sp. nov., isolated from Leptocephalus of Japanese eel Anguilla japonica.</title>
        <authorList>
            <person name="Yuasa K."/>
            <person name="Mekata T."/>
            <person name="Ikunari K."/>
        </authorList>
    </citation>
    <scope>NUCLEOTIDE SEQUENCE</scope>
    <source>
        <strain evidence="1">EL160426</strain>
    </source>
</reference>
<sequence>MPHFVIDCSEQIIEQQNPEKIMQLVYDTAAATNLFAAGDIKVRITPFKPAYYNIGNTKDDFIHVFANIMEGRNTAQKSNLSRQIVSQLKKMFPDVPVISINIRDFEKSTYCNKSMV</sequence>
<keyword evidence="2" id="KW-1185">Reference proteome</keyword>
<dbReference type="EMBL" id="AP026867">
    <property type="protein sequence ID" value="BDS09404.1"/>
    <property type="molecule type" value="Genomic_DNA"/>
</dbReference>
<dbReference type="KEGG" id="aup:AsAng_0001020"/>
<name>A0A915Y9U0_9BACT</name>
<evidence type="ECO:0000313" key="2">
    <source>
        <dbReference type="Proteomes" id="UP001060919"/>
    </source>
</evidence>